<reference evidence="2" key="1">
    <citation type="submission" date="2020-03" db="EMBL/GenBank/DDBJ databases">
        <title>Genome of Pelagibius litoralis DSM 21314T.</title>
        <authorList>
            <person name="Wang G."/>
        </authorList>
    </citation>
    <scope>NUCLEOTIDE SEQUENCE</scope>
    <source>
        <strain evidence="2">DSM 21314</strain>
    </source>
</reference>
<dbReference type="InterPro" id="IPR003615">
    <property type="entry name" value="HNH_nuc"/>
</dbReference>
<dbReference type="Proteomes" id="UP000761264">
    <property type="component" value="Unassembled WGS sequence"/>
</dbReference>
<keyword evidence="3" id="KW-1185">Reference proteome</keyword>
<feature type="domain" description="HNH nuclease" evidence="1">
    <location>
        <begin position="57"/>
        <end position="88"/>
    </location>
</feature>
<dbReference type="SUPFAM" id="SSF54060">
    <property type="entry name" value="His-Me finger endonucleases"/>
    <property type="match status" value="1"/>
</dbReference>
<dbReference type="Gene3D" id="3.90.75.20">
    <property type="match status" value="1"/>
</dbReference>
<dbReference type="Gene3D" id="3.30.730.10">
    <property type="entry name" value="AP2/ERF domain"/>
    <property type="match status" value="1"/>
</dbReference>
<comment type="caution">
    <text evidence="2">The sequence shown here is derived from an EMBL/GenBank/DDBJ whole genome shotgun (WGS) entry which is preliminary data.</text>
</comment>
<dbReference type="EMBL" id="JAAQPH010000002">
    <property type="protein sequence ID" value="NIA67604.1"/>
    <property type="molecule type" value="Genomic_DNA"/>
</dbReference>
<proteinExistence type="predicted"/>
<dbReference type="GO" id="GO:0003700">
    <property type="term" value="F:DNA-binding transcription factor activity"/>
    <property type="evidence" value="ECO:0007669"/>
    <property type="project" value="InterPro"/>
</dbReference>
<dbReference type="InterPro" id="IPR036955">
    <property type="entry name" value="AP2/ERF_dom_sf"/>
</dbReference>
<dbReference type="RefSeq" id="WP_167221330.1">
    <property type="nucleotide sequence ID" value="NZ_JAAQPH010000002.1"/>
</dbReference>
<evidence type="ECO:0000259" key="1">
    <source>
        <dbReference type="Pfam" id="PF13392"/>
    </source>
</evidence>
<dbReference type="InterPro" id="IPR044925">
    <property type="entry name" value="His-Me_finger_sf"/>
</dbReference>
<accession>A0A967CAR0</accession>
<dbReference type="AlphaFoldDB" id="A0A967CAR0"/>
<dbReference type="Pfam" id="PF13392">
    <property type="entry name" value="HNH_3"/>
    <property type="match status" value="1"/>
</dbReference>
<name>A0A967CAR0_9PROT</name>
<organism evidence="2 3">
    <name type="scientific">Pelagibius litoralis</name>
    <dbReference type="NCBI Taxonomy" id="374515"/>
    <lineage>
        <taxon>Bacteria</taxon>
        <taxon>Pseudomonadati</taxon>
        <taxon>Pseudomonadota</taxon>
        <taxon>Alphaproteobacteria</taxon>
        <taxon>Rhodospirillales</taxon>
        <taxon>Rhodovibrionaceae</taxon>
        <taxon>Pelagibius</taxon>
    </lineage>
</organism>
<evidence type="ECO:0000313" key="3">
    <source>
        <dbReference type="Proteomes" id="UP000761264"/>
    </source>
</evidence>
<dbReference type="SUPFAM" id="SSF54171">
    <property type="entry name" value="DNA-binding domain"/>
    <property type="match status" value="1"/>
</dbReference>
<dbReference type="InterPro" id="IPR016177">
    <property type="entry name" value="DNA-bd_dom_sf"/>
</dbReference>
<dbReference type="GO" id="GO:0003677">
    <property type="term" value="F:DNA binding"/>
    <property type="evidence" value="ECO:0007669"/>
    <property type="project" value="InterPro"/>
</dbReference>
<sequence>MPSYFKIPIGEGKHALVDACDYELASEYSWHLGGTDRKYVAGTVNGSTGYLHRVVMGAGPDDIVDHRDGNPLNCRRDNLRMATHSQNGANRSFHRNQNGYRGVAHYPKRNKYQGRIRHEGGIYRGPYRDSAVQAATDYDALARGLFGEFASFNFPRQGERHCKPAGGA</sequence>
<protein>
    <recommendedName>
        <fullName evidence="1">HNH nuclease domain-containing protein</fullName>
    </recommendedName>
</protein>
<evidence type="ECO:0000313" key="2">
    <source>
        <dbReference type="EMBL" id="NIA67604.1"/>
    </source>
</evidence>
<gene>
    <name evidence="2" type="ORF">HBA54_03275</name>
</gene>